<feature type="domain" description="Zinc finger CGNR" evidence="1">
    <location>
        <begin position="175"/>
        <end position="213"/>
    </location>
</feature>
<dbReference type="SUPFAM" id="SSF160904">
    <property type="entry name" value="Jann2411-like"/>
    <property type="match status" value="1"/>
</dbReference>
<dbReference type="PANTHER" id="PTHR35525">
    <property type="entry name" value="BLL6575 PROTEIN"/>
    <property type="match status" value="1"/>
</dbReference>
<dbReference type="Pfam" id="PF11706">
    <property type="entry name" value="zf-CGNR"/>
    <property type="match status" value="1"/>
</dbReference>
<proteinExistence type="predicted"/>
<dbReference type="InterPro" id="IPR021005">
    <property type="entry name" value="Znf_CGNR"/>
</dbReference>
<evidence type="ECO:0000313" key="2">
    <source>
        <dbReference type="EMBL" id="SDN42363.1"/>
    </source>
</evidence>
<dbReference type="Gene3D" id="1.10.3300.10">
    <property type="entry name" value="Jann2411-like domain"/>
    <property type="match status" value="1"/>
</dbReference>
<dbReference type="Proteomes" id="UP000199341">
    <property type="component" value="Unassembled WGS sequence"/>
</dbReference>
<dbReference type="EMBL" id="FNIE01000004">
    <property type="protein sequence ID" value="SDN42363.1"/>
    <property type="molecule type" value="Genomic_DNA"/>
</dbReference>
<protein>
    <submittedName>
        <fullName evidence="2">Conserved protein containing a Zn-ribbon-like motif, possibly RNA-binding</fullName>
    </submittedName>
</protein>
<reference evidence="2 3" key="1">
    <citation type="submission" date="2016-10" db="EMBL/GenBank/DDBJ databases">
        <authorList>
            <person name="de Groot N.N."/>
        </authorList>
    </citation>
    <scope>NUCLEOTIDE SEQUENCE [LARGE SCALE GENOMIC DNA]</scope>
    <source>
        <strain evidence="2 3">CGMCC 4.2022</strain>
    </source>
</reference>
<gene>
    <name evidence="2" type="ORF">SAMN05216259_104104</name>
</gene>
<keyword evidence="3" id="KW-1185">Reference proteome</keyword>
<evidence type="ECO:0000259" key="1">
    <source>
        <dbReference type="Pfam" id="PF11706"/>
    </source>
</evidence>
<dbReference type="AlphaFoldDB" id="A0A1H0BAH2"/>
<dbReference type="InterPro" id="IPR010852">
    <property type="entry name" value="ABATE"/>
</dbReference>
<dbReference type="PANTHER" id="PTHR35525:SF3">
    <property type="entry name" value="BLL6575 PROTEIN"/>
    <property type="match status" value="1"/>
</dbReference>
<sequence length="218" mass="23430">MLASIRTCGSLDPMDTKAPLLGEPLPVELMNTVWADRDGVHDALRDPDGPRSWLRAVAPRTDLLTPADLDALTGPDLDRLGRQLTSLRDALRRLAAEATADPRAAAASAIRDLPEAVTVLNRAAAGTPHWAELSWPPGRAPARRTRTAGQPASAAVSAIAAEAVALFAGDTRTLLRPCLAPSCVLYFVKNHPRREWSSPACGNRVRAARHYRRTRGTA</sequence>
<name>A0A1H0BAH2_9ACTN</name>
<organism evidence="2 3">
    <name type="scientific">Actinacidiphila guanduensis</name>
    <dbReference type="NCBI Taxonomy" id="310781"/>
    <lineage>
        <taxon>Bacteria</taxon>
        <taxon>Bacillati</taxon>
        <taxon>Actinomycetota</taxon>
        <taxon>Actinomycetes</taxon>
        <taxon>Kitasatosporales</taxon>
        <taxon>Streptomycetaceae</taxon>
        <taxon>Actinacidiphila</taxon>
    </lineage>
</organism>
<dbReference type="STRING" id="310781.SAMN05216259_104104"/>
<dbReference type="Pfam" id="PF07336">
    <property type="entry name" value="ABATE"/>
    <property type="match status" value="1"/>
</dbReference>
<accession>A0A1H0BAH2</accession>
<evidence type="ECO:0000313" key="3">
    <source>
        <dbReference type="Proteomes" id="UP000199341"/>
    </source>
</evidence>
<dbReference type="InterPro" id="IPR023286">
    <property type="entry name" value="ABATE_dom_sf"/>
</dbReference>